<proteinExistence type="predicted"/>
<keyword evidence="1" id="KW-0812">Transmembrane</keyword>
<evidence type="ECO:0000313" key="2">
    <source>
        <dbReference type="EMBL" id="SPD76419.1"/>
    </source>
</evidence>
<reference evidence="2" key="1">
    <citation type="submission" date="2018-01" db="EMBL/GenBank/DDBJ databases">
        <authorList>
            <person name="Regsiter A."/>
            <person name="William W."/>
        </authorList>
    </citation>
    <scope>NUCLEOTIDE SEQUENCE</scope>
    <source>
        <strain evidence="2">TRIP AH-1</strain>
    </source>
</reference>
<keyword evidence="1" id="KW-0472">Membrane</keyword>
<organism evidence="2">
    <name type="scientific">uncultured Desulfobacterium sp</name>
    <dbReference type="NCBI Taxonomy" id="201089"/>
    <lineage>
        <taxon>Bacteria</taxon>
        <taxon>Pseudomonadati</taxon>
        <taxon>Thermodesulfobacteriota</taxon>
        <taxon>Desulfobacteria</taxon>
        <taxon>Desulfobacterales</taxon>
        <taxon>Desulfobacteriaceae</taxon>
        <taxon>Desulfobacterium</taxon>
        <taxon>environmental samples</taxon>
    </lineage>
</organism>
<dbReference type="EMBL" id="OJIN01000239">
    <property type="protein sequence ID" value="SPD76419.1"/>
    <property type="molecule type" value="Genomic_DNA"/>
</dbReference>
<keyword evidence="1" id="KW-1133">Transmembrane helix</keyword>
<sequence>MYIMSWNQKLVVIITDILLILELCISMYLASRTTPELLTPVFMKSFFLMCIPTLVIAWVSVRRLRRQNETI</sequence>
<accession>A0A445N3Y9</accession>
<dbReference type="AlphaFoldDB" id="A0A445N3Y9"/>
<feature type="transmembrane region" description="Helical" evidence="1">
    <location>
        <begin position="12"/>
        <end position="30"/>
    </location>
</feature>
<feature type="transmembrane region" description="Helical" evidence="1">
    <location>
        <begin position="42"/>
        <end position="61"/>
    </location>
</feature>
<evidence type="ECO:0000256" key="1">
    <source>
        <dbReference type="SAM" id="Phobius"/>
    </source>
</evidence>
<gene>
    <name evidence="2" type="ORF">PITCH_A920047</name>
</gene>
<protein>
    <submittedName>
        <fullName evidence="2">Uncharacterized protein</fullName>
    </submittedName>
</protein>
<name>A0A445N3Y9_9BACT</name>